<evidence type="ECO:0000256" key="3">
    <source>
        <dbReference type="PROSITE-ProRule" id="PRU10141"/>
    </source>
</evidence>
<accession>A0A5N6QLX4</accession>
<dbReference type="PROSITE" id="PS50011">
    <property type="entry name" value="PROTEIN_KINASE_DOM"/>
    <property type="match status" value="1"/>
</dbReference>
<name>A0A5N6QLX4_9ROSI</name>
<dbReference type="PANTHER" id="PTHR46008:SF48">
    <property type="entry name" value="PROTEIN KINASE DOMAIN-CONTAINING PROTEIN"/>
    <property type="match status" value="1"/>
</dbReference>
<sequence length="385" mass="42946">MKSPNHAHGRRISGLRSTPDRVPYSPAYSEASSARSSSSSSRSRVAVAAKSVAGVFVACFTPPEDKSFTDSVADSADFKAPSVASDGSRAGSERRRSSERGIYSSSNKSGSNHSTHGREPGSVKFTMEEIFKATRNFSPSFKIGQGGFGTVFKGRLEDGTVVAVKRAKKSVYDKHLGVEFQSEIRTLAQVEHLNLVKFYGCLEHGDERIVVVEYVPNGTLREHLDSFHGNVLDLAARLDIAIDVAHAVTYLHMYTGKFLVVSQFIHSTLLKLRISFERHNWRPIEPKREMKERITAKWAIKKFTEGDAISILDPKLEGSSTNHLAIEQVLELALQCLAPRRQNRPIMRRCAEILWNIRKDYREQSSSDLRSVSSFSQRSISGREE</sequence>
<dbReference type="GO" id="GO:0004672">
    <property type="term" value="F:protein kinase activity"/>
    <property type="evidence" value="ECO:0007669"/>
    <property type="project" value="InterPro"/>
</dbReference>
<dbReference type="InterPro" id="IPR001245">
    <property type="entry name" value="Ser-Thr/Tyr_kinase_cat_dom"/>
</dbReference>
<evidence type="ECO:0000256" key="4">
    <source>
        <dbReference type="SAM" id="MobiDB-lite"/>
    </source>
</evidence>
<evidence type="ECO:0000256" key="2">
    <source>
        <dbReference type="ARBA" id="ARBA00022840"/>
    </source>
</evidence>
<evidence type="ECO:0000256" key="1">
    <source>
        <dbReference type="ARBA" id="ARBA00022741"/>
    </source>
</evidence>
<evidence type="ECO:0000313" key="7">
    <source>
        <dbReference type="Proteomes" id="UP000327013"/>
    </source>
</evidence>
<dbReference type="Gene3D" id="1.10.510.10">
    <property type="entry name" value="Transferase(Phosphotransferase) domain 1"/>
    <property type="match status" value="2"/>
</dbReference>
<feature type="region of interest" description="Disordered" evidence="4">
    <location>
        <begin position="1"/>
        <end position="44"/>
    </location>
</feature>
<dbReference type="FunFam" id="3.30.200.20:FF:001335">
    <property type="entry name" value="Calmodulin-binding receptor-like cytoplasmic kinase 2"/>
    <property type="match status" value="1"/>
</dbReference>
<dbReference type="AlphaFoldDB" id="A0A5N6QLX4"/>
<dbReference type="GO" id="GO:0005524">
    <property type="term" value="F:ATP binding"/>
    <property type="evidence" value="ECO:0007669"/>
    <property type="project" value="UniProtKB-UniRule"/>
</dbReference>
<dbReference type="EMBL" id="CM017321">
    <property type="protein sequence ID" value="KAE7999471.1"/>
    <property type="molecule type" value="Genomic_DNA"/>
</dbReference>
<proteinExistence type="predicted"/>
<feature type="binding site" evidence="3">
    <location>
        <position position="169"/>
    </location>
    <ligand>
        <name>ATP</name>
        <dbReference type="ChEBI" id="CHEBI:30616"/>
    </ligand>
</feature>
<feature type="domain" description="Protein kinase" evidence="5">
    <location>
        <begin position="137"/>
        <end position="385"/>
    </location>
</feature>
<reference evidence="6 7" key="1">
    <citation type="submission" date="2019-06" db="EMBL/GenBank/DDBJ databases">
        <title>A chromosomal-level reference genome of Carpinus fangiana (Coryloideae, Betulaceae).</title>
        <authorList>
            <person name="Yang X."/>
            <person name="Wang Z."/>
            <person name="Zhang L."/>
            <person name="Hao G."/>
            <person name="Liu J."/>
            <person name="Yang Y."/>
        </authorList>
    </citation>
    <scope>NUCLEOTIDE SEQUENCE [LARGE SCALE GENOMIC DNA]</scope>
    <source>
        <strain evidence="6">Cfa_2016G</strain>
        <tissue evidence="6">Leaf</tissue>
    </source>
</reference>
<keyword evidence="7" id="KW-1185">Reference proteome</keyword>
<feature type="compositionally biased region" description="Low complexity" evidence="4">
    <location>
        <begin position="25"/>
        <end position="44"/>
    </location>
</feature>
<dbReference type="OrthoDB" id="4062651at2759"/>
<dbReference type="InterPro" id="IPR011009">
    <property type="entry name" value="Kinase-like_dom_sf"/>
</dbReference>
<dbReference type="PANTHER" id="PTHR46008">
    <property type="entry name" value="LEAF RUST 10 DISEASE-RESISTANCE LOCUS RECEPTOR-LIKE PROTEIN KINASE-LIKE 1.4"/>
    <property type="match status" value="1"/>
</dbReference>
<dbReference type="InterPro" id="IPR017441">
    <property type="entry name" value="Protein_kinase_ATP_BS"/>
</dbReference>
<feature type="compositionally biased region" description="Basic residues" evidence="4">
    <location>
        <begin position="1"/>
        <end position="13"/>
    </location>
</feature>
<keyword evidence="1 3" id="KW-0547">Nucleotide-binding</keyword>
<organism evidence="6 7">
    <name type="scientific">Carpinus fangiana</name>
    <dbReference type="NCBI Taxonomy" id="176857"/>
    <lineage>
        <taxon>Eukaryota</taxon>
        <taxon>Viridiplantae</taxon>
        <taxon>Streptophyta</taxon>
        <taxon>Embryophyta</taxon>
        <taxon>Tracheophyta</taxon>
        <taxon>Spermatophyta</taxon>
        <taxon>Magnoliopsida</taxon>
        <taxon>eudicotyledons</taxon>
        <taxon>Gunneridae</taxon>
        <taxon>Pentapetalae</taxon>
        <taxon>rosids</taxon>
        <taxon>fabids</taxon>
        <taxon>Fagales</taxon>
        <taxon>Betulaceae</taxon>
        <taxon>Carpinus</taxon>
    </lineage>
</organism>
<dbReference type="InterPro" id="IPR000719">
    <property type="entry name" value="Prot_kinase_dom"/>
</dbReference>
<keyword evidence="2 3" id="KW-0067">ATP-binding</keyword>
<dbReference type="Proteomes" id="UP000327013">
    <property type="component" value="Chromosome 1"/>
</dbReference>
<feature type="region of interest" description="Disordered" evidence="4">
    <location>
        <begin position="79"/>
        <end position="122"/>
    </location>
</feature>
<dbReference type="PROSITE" id="PS00107">
    <property type="entry name" value="PROTEIN_KINASE_ATP"/>
    <property type="match status" value="1"/>
</dbReference>
<evidence type="ECO:0000259" key="5">
    <source>
        <dbReference type="PROSITE" id="PS50011"/>
    </source>
</evidence>
<feature type="compositionally biased region" description="Low complexity" evidence="4">
    <location>
        <begin position="100"/>
        <end position="114"/>
    </location>
</feature>
<dbReference type="Pfam" id="PF07714">
    <property type="entry name" value="PK_Tyr_Ser-Thr"/>
    <property type="match status" value="1"/>
</dbReference>
<dbReference type="SUPFAM" id="SSF56112">
    <property type="entry name" value="Protein kinase-like (PK-like)"/>
    <property type="match status" value="1"/>
</dbReference>
<gene>
    <name evidence="6" type="ORF">FH972_003898</name>
</gene>
<protein>
    <recommendedName>
        <fullName evidence="5">Protein kinase domain-containing protein</fullName>
    </recommendedName>
</protein>
<evidence type="ECO:0000313" key="6">
    <source>
        <dbReference type="EMBL" id="KAE7999471.1"/>
    </source>
</evidence>